<accession>A0A1Y0I4Z2</accession>
<dbReference type="GO" id="GO:0006281">
    <property type="term" value="P:DNA repair"/>
    <property type="evidence" value="ECO:0007669"/>
    <property type="project" value="UniProtKB-KW"/>
</dbReference>
<reference evidence="12 13" key="1">
    <citation type="submission" date="2017-05" db="EMBL/GenBank/DDBJ databases">
        <title>Genomic insights into alkan degradation activity of Oleiphilus messinensis.</title>
        <authorList>
            <person name="Kozyavkin S.A."/>
            <person name="Slesarev A.I."/>
            <person name="Golyshin P.N."/>
            <person name="Korzhenkov A."/>
            <person name="Golyshina O.N."/>
            <person name="Toshchakov S.V."/>
        </authorList>
    </citation>
    <scope>NUCLEOTIDE SEQUENCE [LARGE SCALE GENOMIC DNA]</scope>
    <source>
        <strain evidence="12 13">ME102</strain>
    </source>
</reference>
<evidence type="ECO:0000256" key="5">
    <source>
        <dbReference type="ARBA" id="ARBA00022763"/>
    </source>
</evidence>
<feature type="coiled-coil region" evidence="10">
    <location>
        <begin position="193"/>
        <end position="220"/>
    </location>
</feature>
<comment type="function">
    <text evidence="1 9">May be involved in recombinational repair of damaged DNA.</text>
</comment>
<evidence type="ECO:0000256" key="6">
    <source>
        <dbReference type="ARBA" id="ARBA00022840"/>
    </source>
</evidence>
<dbReference type="KEGG" id="ome:OLMES_1482"/>
<keyword evidence="10" id="KW-0175">Coiled coil</keyword>
<dbReference type="Pfam" id="PF02463">
    <property type="entry name" value="SMC_N"/>
    <property type="match status" value="1"/>
</dbReference>
<dbReference type="GO" id="GO:0009432">
    <property type="term" value="P:SOS response"/>
    <property type="evidence" value="ECO:0007669"/>
    <property type="project" value="TreeGrafter"/>
</dbReference>
<keyword evidence="5 9" id="KW-0227">DNA damage</keyword>
<proteinExistence type="inferred from homology"/>
<dbReference type="GO" id="GO:0043590">
    <property type="term" value="C:bacterial nucleoid"/>
    <property type="evidence" value="ECO:0007669"/>
    <property type="project" value="TreeGrafter"/>
</dbReference>
<dbReference type="Gene3D" id="3.40.50.300">
    <property type="entry name" value="P-loop containing nucleotide triphosphate hydrolases"/>
    <property type="match status" value="2"/>
</dbReference>
<protein>
    <recommendedName>
        <fullName evidence="3 9">DNA repair protein RecN</fullName>
    </recommendedName>
    <alternativeName>
        <fullName evidence="8 9">Recombination protein N</fullName>
    </alternativeName>
</protein>
<dbReference type="NCBIfam" id="TIGR00634">
    <property type="entry name" value="recN"/>
    <property type="match status" value="1"/>
</dbReference>
<evidence type="ECO:0000256" key="7">
    <source>
        <dbReference type="ARBA" id="ARBA00023204"/>
    </source>
</evidence>
<keyword evidence="6" id="KW-0067">ATP-binding</keyword>
<evidence type="ECO:0000313" key="12">
    <source>
        <dbReference type="EMBL" id="ARU55558.1"/>
    </source>
</evidence>
<dbReference type="RefSeq" id="WP_087460648.1">
    <property type="nucleotide sequence ID" value="NZ_CP021425.1"/>
</dbReference>
<dbReference type="FunFam" id="3.40.50.300:FF:000356">
    <property type="entry name" value="DNA repair protein RecN"/>
    <property type="match status" value="1"/>
</dbReference>
<dbReference type="Proteomes" id="UP000196027">
    <property type="component" value="Chromosome"/>
</dbReference>
<dbReference type="InterPro" id="IPR003395">
    <property type="entry name" value="RecF/RecN/SMC_N"/>
</dbReference>
<evidence type="ECO:0000256" key="4">
    <source>
        <dbReference type="ARBA" id="ARBA00022741"/>
    </source>
</evidence>
<dbReference type="GO" id="GO:0006310">
    <property type="term" value="P:DNA recombination"/>
    <property type="evidence" value="ECO:0007669"/>
    <property type="project" value="InterPro"/>
</dbReference>
<sequence>MLIHLTVSNFAIAERVELSFEQGMTVITGETGAGKSIVLDALGLTLGDRADSGIVRYGKTKAELTATFDISQLPAAHTWLAERDLDQGPECILRRVITKEGRSRGYINGQPAPLQNLRQLGELLIDIHSQHEHQSLLRKDTHKQLLDAFGNTTALAQTVKQQFKNWSEIAQKLEQLKGHSDERHARQQLLSYQLQELEQLDLQEGEIETLEQEQNTLANAEKVLQTGHQVITICADGDNTAHDLISQACQLLENLPVDNEHFNETRNLLSEAIIQIDEAGSSLRHFLDTFELDPERLQFIEERLSSIYQLARKHRVEAHELIRVREKMSIELAEMTDGEDNLEVLEAKLEDAGAVYATTCEKLTKKRSSAADKLSKLITQQLAHLNMSSATFTTCLTPTPQFHPGGMESIEFMISANPGQPPQPLIKVASGGELSRVSLAIQVILAESSTIPTLVFDEVDVGIGGSTAEVVGQMLRKLGSRGQVLCVTHLPQVASQGHTHLEVSKTAKDGETHSKIRPLSQAERITEVARMLGGVEITERSLDHAKEMLSIE</sequence>
<dbReference type="EMBL" id="CP021425">
    <property type="protein sequence ID" value="ARU55558.1"/>
    <property type="molecule type" value="Genomic_DNA"/>
</dbReference>
<gene>
    <name evidence="12" type="primary">recN</name>
    <name evidence="12" type="ORF">OLMES_1482</name>
</gene>
<evidence type="ECO:0000256" key="8">
    <source>
        <dbReference type="ARBA" id="ARBA00033408"/>
    </source>
</evidence>
<name>A0A1Y0I4Z2_9GAMM</name>
<dbReference type="CDD" id="cd03241">
    <property type="entry name" value="ABC_RecN"/>
    <property type="match status" value="2"/>
</dbReference>
<dbReference type="PIRSF" id="PIRSF003128">
    <property type="entry name" value="RecN"/>
    <property type="match status" value="1"/>
</dbReference>
<evidence type="ECO:0000259" key="11">
    <source>
        <dbReference type="Pfam" id="PF02463"/>
    </source>
</evidence>
<evidence type="ECO:0000256" key="1">
    <source>
        <dbReference type="ARBA" id="ARBA00003618"/>
    </source>
</evidence>
<organism evidence="12 13">
    <name type="scientific">Oleiphilus messinensis</name>
    <dbReference type="NCBI Taxonomy" id="141451"/>
    <lineage>
        <taxon>Bacteria</taxon>
        <taxon>Pseudomonadati</taxon>
        <taxon>Pseudomonadota</taxon>
        <taxon>Gammaproteobacteria</taxon>
        <taxon>Oceanospirillales</taxon>
        <taxon>Oleiphilaceae</taxon>
        <taxon>Oleiphilus</taxon>
    </lineage>
</organism>
<dbReference type="OrthoDB" id="9806954at2"/>
<feature type="domain" description="RecF/RecN/SMC N-terminal" evidence="11">
    <location>
        <begin position="2"/>
        <end position="507"/>
    </location>
</feature>
<dbReference type="FunFam" id="3.40.50.300:FF:000319">
    <property type="entry name" value="DNA repair protein RecN"/>
    <property type="match status" value="1"/>
</dbReference>
<dbReference type="InterPro" id="IPR004604">
    <property type="entry name" value="DNA_recomb/repair_RecN"/>
</dbReference>
<dbReference type="NCBIfam" id="NF008121">
    <property type="entry name" value="PRK10869.1"/>
    <property type="match status" value="1"/>
</dbReference>
<dbReference type="GO" id="GO:0005524">
    <property type="term" value="F:ATP binding"/>
    <property type="evidence" value="ECO:0007669"/>
    <property type="project" value="UniProtKB-KW"/>
</dbReference>
<evidence type="ECO:0000256" key="10">
    <source>
        <dbReference type="SAM" id="Coils"/>
    </source>
</evidence>
<dbReference type="InterPro" id="IPR027417">
    <property type="entry name" value="P-loop_NTPase"/>
</dbReference>
<dbReference type="AlphaFoldDB" id="A0A1Y0I4Z2"/>
<evidence type="ECO:0000256" key="9">
    <source>
        <dbReference type="PIRNR" id="PIRNR003128"/>
    </source>
</evidence>
<dbReference type="SUPFAM" id="SSF52540">
    <property type="entry name" value="P-loop containing nucleoside triphosphate hydrolases"/>
    <property type="match status" value="2"/>
</dbReference>
<keyword evidence="7 9" id="KW-0234">DNA repair</keyword>
<evidence type="ECO:0000313" key="13">
    <source>
        <dbReference type="Proteomes" id="UP000196027"/>
    </source>
</evidence>
<keyword evidence="4" id="KW-0547">Nucleotide-binding</keyword>
<evidence type="ECO:0000256" key="2">
    <source>
        <dbReference type="ARBA" id="ARBA00009441"/>
    </source>
</evidence>
<comment type="similarity">
    <text evidence="2 9">Belongs to the RecN family.</text>
</comment>
<evidence type="ECO:0000256" key="3">
    <source>
        <dbReference type="ARBA" id="ARBA00021315"/>
    </source>
</evidence>
<dbReference type="PANTHER" id="PTHR11059:SF0">
    <property type="entry name" value="DNA REPAIR PROTEIN RECN"/>
    <property type="match status" value="1"/>
</dbReference>
<dbReference type="PANTHER" id="PTHR11059">
    <property type="entry name" value="DNA REPAIR PROTEIN RECN"/>
    <property type="match status" value="1"/>
</dbReference>
<keyword evidence="13" id="KW-1185">Reference proteome</keyword>